<reference evidence="1 2" key="1">
    <citation type="submission" date="2019-03" db="EMBL/GenBank/DDBJ databases">
        <title>Genomic Encyclopedia of Type Strains, Phase IV (KMG-IV): sequencing the most valuable type-strain genomes for metagenomic binning, comparative biology and taxonomic classification.</title>
        <authorList>
            <person name="Goeker M."/>
        </authorList>
    </citation>
    <scope>NUCLEOTIDE SEQUENCE [LARGE SCALE GENOMIC DNA]</scope>
    <source>
        <strain evidence="1 2">DSM 29487</strain>
    </source>
</reference>
<gene>
    <name evidence="1" type="ORF">EDD60_106104</name>
</gene>
<name>A0A4V2W5Q2_9FIRM</name>
<organism evidence="1 2">
    <name type="scientific">Longibaculum muris</name>
    <dbReference type="NCBI Taxonomy" id="1796628"/>
    <lineage>
        <taxon>Bacteria</taxon>
        <taxon>Bacillati</taxon>
        <taxon>Bacillota</taxon>
        <taxon>Erysipelotrichia</taxon>
        <taxon>Erysipelotrichales</taxon>
        <taxon>Coprobacillaceae</taxon>
        <taxon>Longibaculum</taxon>
    </lineage>
</organism>
<dbReference type="EMBL" id="SMCQ01000006">
    <property type="protein sequence ID" value="TCW00763.1"/>
    <property type="molecule type" value="Genomic_DNA"/>
</dbReference>
<evidence type="ECO:0000313" key="1">
    <source>
        <dbReference type="EMBL" id="TCW00763.1"/>
    </source>
</evidence>
<sequence>MDYILQAVTYIFKHSSGLDTVEYLSRVHHQEEQSTHK</sequence>
<comment type="caution">
    <text evidence="1">The sequence shown here is derived from an EMBL/GenBank/DDBJ whole genome shotgun (WGS) entry which is preliminary data.</text>
</comment>
<proteinExistence type="predicted"/>
<evidence type="ECO:0000313" key="2">
    <source>
        <dbReference type="Proteomes" id="UP000295515"/>
    </source>
</evidence>
<dbReference type="AlphaFoldDB" id="A0A4V2W5Q2"/>
<protein>
    <submittedName>
        <fullName evidence="1">Uncharacterized protein</fullName>
    </submittedName>
</protein>
<accession>A0A4V2W5Q2</accession>
<dbReference type="Proteomes" id="UP000295515">
    <property type="component" value="Unassembled WGS sequence"/>
</dbReference>
<keyword evidence="2" id="KW-1185">Reference proteome</keyword>